<dbReference type="Gene3D" id="1.20.5.340">
    <property type="match status" value="5"/>
</dbReference>
<dbReference type="EMBL" id="LVVK01000003">
    <property type="protein sequence ID" value="OPB46269.1"/>
    <property type="molecule type" value="Genomic_DNA"/>
</dbReference>
<evidence type="ECO:0000259" key="2">
    <source>
        <dbReference type="PROSITE" id="PS50837"/>
    </source>
</evidence>
<dbReference type="PROSITE" id="PS50837">
    <property type="entry name" value="NACHT"/>
    <property type="match status" value="1"/>
</dbReference>
<dbReference type="PANTHER" id="PTHR10039:SF14">
    <property type="entry name" value="NACHT DOMAIN-CONTAINING PROTEIN"/>
    <property type="match status" value="1"/>
</dbReference>
<organism evidence="3 4">
    <name type="scientific">Trichoderma guizhouense</name>
    <dbReference type="NCBI Taxonomy" id="1491466"/>
    <lineage>
        <taxon>Eukaryota</taxon>
        <taxon>Fungi</taxon>
        <taxon>Dikarya</taxon>
        <taxon>Ascomycota</taxon>
        <taxon>Pezizomycotina</taxon>
        <taxon>Sordariomycetes</taxon>
        <taxon>Hypocreomycetidae</taxon>
        <taxon>Hypocreales</taxon>
        <taxon>Hypocreaceae</taxon>
        <taxon>Trichoderma</taxon>
    </lineage>
</organism>
<reference evidence="3 4" key="1">
    <citation type="submission" date="2016-04" db="EMBL/GenBank/DDBJ databases">
        <title>Multiple horizontal gene transfer events from other fungi enriched the ability of the initially mycotrophic fungus Trichoderma (Ascomycota) to feed on dead plant biomass.</title>
        <authorList>
            <person name="Atanasova L."/>
            <person name="Chenthamara K."/>
            <person name="Zhang J."/>
            <person name="Grujic M."/>
            <person name="Henrissat B."/>
            <person name="Kuo A."/>
            <person name="Aertz A."/>
            <person name="Salamov A."/>
            <person name="Lipzen A."/>
            <person name="Labutti K."/>
            <person name="Barry K."/>
            <person name="Miao Y."/>
            <person name="Rahimi M.J."/>
            <person name="Shen Q."/>
            <person name="Grigoriev I.V."/>
            <person name="Kubicek C.P."/>
            <person name="Druzhinina I.S."/>
        </authorList>
    </citation>
    <scope>NUCLEOTIDE SEQUENCE [LARGE SCALE GENOMIC DNA]</scope>
    <source>
        <strain evidence="3 4">NJAU 4742</strain>
    </source>
</reference>
<proteinExistence type="predicted"/>
<dbReference type="PANTHER" id="PTHR10039">
    <property type="entry name" value="AMELOGENIN"/>
    <property type="match status" value="1"/>
</dbReference>
<dbReference type="Gene3D" id="3.40.50.1820">
    <property type="entry name" value="alpha/beta hydrolase"/>
    <property type="match status" value="1"/>
</dbReference>
<dbReference type="InterPro" id="IPR029058">
    <property type="entry name" value="AB_hydrolase_fold"/>
</dbReference>
<dbReference type="InterPro" id="IPR055530">
    <property type="entry name" value="DUF7104"/>
</dbReference>
<sequence length="1543" mass="173525">MTDYIPSTPLPITTSIAAIGPAIRRSLTFRISNIPLEVARDKLEDILTRLPKTTETGHGQSNLLRFSYSPAAVSMLAKRFAVATVTFGEAPDLGELEKFLKKAIGDRDNGLIVDSDFFGLTPLADPLQNTLVDIIAVTGLAGHAFGSWKSKSKPDMWLRDFLPISIPNARVLTYGYDTKLPGSRSKSSILQLSKKLLESIKTTRDENTKHRPLILIGHSLGGLVVKHALVQASEGSEDDLAIFRSCYAVMFFAVPNRGLDNINLMSMVKGQPNEDLVRNLGGESPFLNHLHESFHKRFTLNSEIICAFETKTTPTVEWNSETKSWERTGPEVMMVPQNSAIYAGPNEKPYDQLPIEADHSEIVKFSDSSNSDYIIIQSRIDKWVQKAPAVIRDRFRRIRTKFSDLEAQYIEALRAPDYTAFRNHKIDNPTSGTLGWFLELQQFSSWSKAQESSVLWVNGSPGQGKTIVAKFLLAYLEDLQHMFNHRTTVIYFFFYDQDDSYRTVSAAVRSLIKQLLSTQGAFDVISDKLNIKASTISDESAWDILEELFRSPVFGTIYCVIDALDECHDDESRQKLLEFIKKVIQRPLVKAKGKCPVLKAFLTSRPTTDLSRALRQFSSIHLKASYDDLKTFIQSRIQELDLETQHEGEVIDLLSSRVGQTFLWISIVLRKLKTASTLLSRADMEQMINETPSRLTDLYESILLPVMQSRDKSAQKLLIWTVFSRRALTLDELEESLAIQETSKSQESIGKYRVYLTEKSVTSAVGAFLEVADGKVYLIHQSAKDFLLKSKLLAEAEFCRGLHPNLYLAKICMTYLCFADFAGTGPCGDSTLLEKRYRQYPFFHYAARNWHRHISTDDDTNIFAGIIHQLTEIGSLGLLAWGEAAGIMALDKAEDKYDIATKANIPWLTDFQWKDHIITKEMIQRTLNSGIGGYDSLKQFTKKSGVRITEEAFYAAVKYFDHEMIRLLLHTCTGANITPAIIEVAITNERYGRFVIDLLLESGCNFEITARLVNLAAYNSGSGKDIMEIILRKVNTYISEKAMVAIAAGFSIETMNLVLSTKDHAKITSEVLSAAIKNKHGGKEMFDFLLEQSGQDTPIMEEVIELVSKKGFRDTMMALLSRRGDNMVVTDRIFEIMIKYFHDEAIELLLDRQGHQINITEHFVEFATLSLDRRVMHILLDKKGDQINVTEKIVESVAQSKNVDTMALLLDRRGDRINITEKIVEIAAKNKNKDMMALLLDRRGDKITITEEVVKNAAKNRTHNVMALLLDRRGHEIHITEEIIKAAVRNNRGEEITQLLFNKVGDQIAITEEIVKAAVRNYNQGKEITQLLFNKVGDQIAITEEIVKAAVENEFQAIGITRLLFDRGDQVVITEEIIKAAVGNSGCGGEITRLLFDKGRDQIAITEEIMKAAVGNRGCGGEITQLLFDKGRDQIVITEDIIKAAVGNTLQAEQVIQVLLDQQGGQVIITEEILNIAIANSEEAKGVLRLLLTSTRGQGFITEDIRKAAERYLKDDKANLQFSFEKREWPDLKNILEELASLV</sequence>
<dbReference type="Pfam" id="PF24883">
    <property type="entry name" value="NPHP3_N"/>
    <property type="match status" value="1"/>
</dbReference>
<dbReference type="InterPro" id="IPR056884">
    <property type="entry name" value="NPHP3-like_N"/>
</dbReference>
<dbReference type="OrthoDB" id="4894031at2759"/>
<keyword evidence="1" id="KW-0677">Repeat</keyword>
<dbReference type="Pfam" id="PF23397">
    <property type="entry name" value="DUF7104"/>
    <property type="match status" value="13"/>
</dbReference>
<keyword evidence="4" id="KW-1185">Reference proteome</keyword>
<dbReference type="InterPro" id="IPR027417">
    <property type="entry name" value="P-loop_NTPase"/>
</dbReference>
<dbReference type="InterPro" id="IPR007111">
    <property type="entry name" value="NACHT_NTPase"/>
</dbReference>
<name>A0A1T3CYS3_9HYPO</name>
<feature type="domain" description="NACHT" evidence="2">
    <location>
        <begin position="453"/>
        <end position="606"/>
    </location>
</feature>
<comment type="caution">
    <text evidence="3">The sequence shown here is derived from an EMBL/GenBank/DDBJ whole genome shotgun (WGS) entry which is preliminary data.</text>
</comment>
<protein>
    <submittedName>
        <fullName evidence="3">Ankyrin repeat protein</fullName>
    </submittedName>
</protein>
<dbReference type="Gene3D" id="3.40.50.300">
    <property type="entry name" value="P-loop containing nucleotide triphosphate hydrolases"/>
    <property type="match status" value="1"/>
</dbReference>
<evidence type="ECO:0000313" key="4">
    <source>
        <dbReference type="Proteomes" id="UP000191004"/>
    </source>
</evidence>
<accession>A0A1T3CYS3</accession>
<dbReference type="Proteomes" id="UP000191004">
    <property type="component" value="Unassembled WGS sequence"/>
</dbReference>
<dbReference type="SUPFAM" id="SSF53474">
    <property type="entry name" value="alpha/beta-Hydrolases"/>
    <property type="match status" value="1"/>
</dbReference>
<evidence type="ECO:0000256" key="1">
    <source>
        <dbReference type="ARBA" id="ARBA00022737"/>
    </source>
</evidence>
<gene>
    <name evidence="3" type="ORF">A0O28_0063900</name>
</gene>
<dbReference type="SUPFAM" id="SSF52540">
    <property type="entry name" value="P-loop containing nucleoside triphosphate hydrolases"/>
    <property type="match status" value="1"/>
</dbReference>
<evidence type="ECO:0000313" key="3">
    <source>
        <dbReference type="EMBL" id="OPB46269.1"/>
    </source>
</evidence>